<dbReference type="Proteomes" id="UP000254437">
    <property type="component" value="Unassembled WGS sequence"/>
</dbReference>
<dbReference type="EMBL" id="UGQU01000001">
    <property type="protein sequence ID" value="STZ55550.1"/>
    <property type="molecule type" value="Genomic_DNA"/>
</dbReference>
<dbReference type="RefSeq" id="WP_115004630.1">
    <property type="nucleotide sequence ID" value="NZ_UGQU01000001.1"/>
</dbReference>
<gene>
    <name evidence="1" type="ORF">NCTC10359_00144</name>
</gene>
<evidence type="ECO:0000313" key="2">
    <source>
        <dbReference type="Proteomes" id="UP000254437"/>
    </source>
</evidence>
<reference evidence="1 2" key="1">
    <citation type="submission" date="2018-06" db="EMBL/GenBank/DDBJ databases">
        <authorList>
            <consortium name="Pathogen Informatics"/>
            <person name="Doyle S."/>
        </authorList>
    </citation>
    <scope>NUCLEOTIDE SEQUENCE [LARGE SCALE GENOMIC DNA]</scope>
    <source>
        <strain evidence="1 2">NCTC10359</strain>
    </source>
</reference>
<dbReference type="AlphaFoldDB" id="A0A378T4I0"/>
<organism evidence="1 2">
    <name type="scientific">Moraxella lacunata</name>
    <dbReference type="NCBI Taxonomy" id="477"/>
    <lineage>
        <taxon>Bacteria</taxon>
        <taxon>Pseudomonadati</taxon>
        <taxon>Pseudomonadota</taxon>
        <taxon>Gammaproteobacteria</taxon>
        <taxon>Moraxellales</taxon>
        <taxon>Moraxellaceae</taxon>
        <taxon>Moraxella</taxon>
    </lineage>
</organism>
<accession>A0A378T4I0</accession>
<sequence>MVRQAHHERLSRKVYSINNTDYFNLKISRERKRKSEQGQQFFGDINLTDFCTWLYDYHTKNTFGEHGIEVISYNHRKKWIKWVNADFDKNKDKLKLLFSFNDKEVDPRLLTDNQDNVLAQPIPNENYGQRTLLHIVISPKHGKICVQNISGFGKERLQKLIIKLLELVANDNIWTATDAVTEKDVLCKPCVEINFATNDTVLSIVNNGGLRGLVITERTIANSKFDKDNHLTQQNTEITIRANPESFIKKHQKDTYRLGK</sequence>
<name>A0A378T4I0_MORLA</name>
<proteinExistence type="predicted"/>
<evidence type="ECO:0000313" key="1">
    <source>
        <dbReference type="EMBL" id="STZ55550.1"/>
    </source>
</evidence>
<protein>
    <submittedName>
        <fullName evidence="1">Uncharacterized protein</fullName>
    </submittedName>
</protein>